<sequence>MVIYNLAFIIINMAAKSDYYDILGVSKNASADELKKAYRKQALEWHPDRHQGADKEAAEKRFKEINEAYQILSDTQKRSAYDQFGHTAFSPGGTPGGMGGFGGGAQTGQWGPFTYTYTNSGGGGGSPFAGFDFGDPFDIFESFFGGSPFGGRSASIPRYSIDIDFMDAIKGVEKEVSIGGKNKKFKIPAGVDEGSRIKFDDFILSINIKPHDVFERDGADIYVRVAIPFSLATLGGEIRIPTVDGEVKIRIRPGTQSGTMMRLRDKGAPILRGRGRGDEYVRLTVVVPEKLTREQRNVIENLQSEGL</sequence>
<dbReference type="SUPFAM" id="SSF49493">
    <property type="entry name" value="HSP40/DnaJ peptide-binding domain"/>
    <property type="match status" value="2"/>
</dbReference>
<evidence type="ECO:0000313" key="8">
    <source>
        <dbReference type="Proteomes" id="UP000034591"/>
    </source>
</evidence>
<dbReference type="STRING" id="1618545.US53_C0005G0001"/>
<keyword evidence="1" id="KW-0479">Metal-binding</keyword>
<protein>
    <submittedName>
        <fullName evidence="7">Chaperone protein DnaJ</fullName>
    </submittedName>
</protein>
<evidence type="ECO:0000256" key="1">
    <source>
        <dbReference type="ARBA" id="ARBA00022723"/>
    </source>
</evidence>
<evidence type="ECO:0000256" key="5">
    <source>
        <dbReference type="ARBA" id="ARBA00023186"/>
    </source>
</evidence>
<evidence type="ECO:0000256" key="3">
    <source>
        <dbReference type="ARBA" id="ARBA00022771"/>
    </source>
</evidence>
<evidence type="ECO:0000256" key="2">
    <source>
        <dbReference type="ARBA" id="ARBA00022737"/>
    </source>
</evidence>
<dbReference type="InterPro" id="IPR008971">
    <property type="entry name" value="HSP40/DnaJ_pept-bd"/>
</dbReference>
<dbReference type="PANTHER" id="PTHR43096:SF52">
    <property type="entry name" value="DNAJ HOMOLOG 1, MITOCHONDRIAL-RELATED"/>
    <property type="match status" value="1"/>
</dbReference>
<evidence type="ECO:0000256" key="4">
    <source>
        <dbReference type="ARBA" id="ARBA00022833"/>
    </source>
</evidence>
<dbReference type="GO" id="GO:0051082">
    <property type="term" value="F:unfolded protein binding"/>
    <property type="evidence" value="ECO:0007669"/>
    <property type="project" value="InterPro"/>
</dbReference>
<keyword evidence="5" id="KW-0143">Chaperone</keyword>
<dbReference type="EMBL" id="LBTI01000005">
    <property type="protein sequence ID" value="KKQ37950.1"/>
    <property type="molecule type" value="Genomic_DNA"/>
</dbReference>
<dbReference type="Pfam" id="PF00226">
    <property type="entry name" value="DnaJ"/>
    <property type="match status" value="1"/>
</dbReference>
<dbReference type="InterPro" id="IPR001623">
    <property type="entry name" value="DnaJ_domain"/>
</dbReference>
<evidence type="ECO:0000313" key="7">
    <source>
        <dbReference type="EMBL" id="KKQ37950.1"/>
    </source>
</evidence>
<proteinExistence type="predicted"/>
<dbReference type="Proteomes" id="UP000034591">
    <property type="component" value="Unassembled WGS sequence"/>
</dbReference>
<keyword evidence="3" id="KW-0863">Zinc-finger</keyword>
<dbReference type="GO" id="GO:0042026">
    <property type="term" value="P:protein refolding"/>
    <property type="evidence" value="ECO:0007669"/>
    <property type="project" value="TreeGrafter"/>
</dbReference>
<name>A0A0G0HHC5_9BACT</name>
<dbReference type="CDD" id="cd10747">
    <property type="entry name" value="DnaJ_C"/>
    <property type="match status" value="1"/>
</dbReference>
<dbReference type="GO" id="GO:0008270">
    <property type="term" value="F:zinc ion binding"/>
    <property type="evidence" value="ECO:0007669"/>
    <property type="project" value="UniProtKB-KW"/>
</dbReference>
<evidence type="ECO:0000259" key="6">
    <source>
        <dbReference type="PROSITE" id="PS50076"/>
    </source>
</evidence>
<accession>A0A0G0HHC5</accession>
<organism evidence="7 8">
    <name type="scientific">Candidatus Woesebacteria bacterium GW2011_GWA1_37_7</name>
    <dbReference type="NCBI Taxonomy" id="1618545"/>
    <lineage>
        <taxon>Bacteria</taxon>
        <taxon>Candidatus Woeseibacteriota</taxon>
    </lineage>
</organism>
<keyword evidence="4" id="KW-0862">Zinc</keyword>
<dbReference type="FunFam" id="2.60.260.20:FF:000005">
    <property type="entry name" value="Chaperone protein dnaJ 1, mitochondrial"/>
    <property type="match status" value="1"/>
</dbReference>
<gene>
    <name evidence="7" type="ORF">US53_C0005G0001</name>
</gene>
<dbReference type="SUPFAM" id="SSF46565">
    <property type="entry name" value="Chaperone J-domain"/>
    <property type="match status" value="1"/>
</dbReference>
<dbReference type="InterPro" id="IPR036869">
    <property type="entry name" value="J_dom_sf"/>
</dbReference>
<dbReference type="PROSITE" id="PS00636">
    <property type="entry name" value="DNAJ_1"/>
    <property type="match status" value="1"/>
</dbReference>
<dbReference type="InterPro" id="IPR002939">
    <property type="entry name" value="DnaJ_C"/>
</dbReference>
<comment type="caution">
    <text evidence="7">The sequence shown here is derived from an EMBL/GenBank/DDBJ whole genome shotgun (WGS) entry which is preliminary data.</text>
</comment>
<dbReference type="SMART" id="SM00271">
    <property type="entry name" value="DnaJ"/>
    <property type="match status" value="1"/>
</dbReference>
<dbReference type="Gene3D" id="1.10.287.110">
    <property type="entry name" value="DnaJ domain"/>
    <property type="match status" value="1"/>
</dbReference>
<dbReference type="CDD" id="cd06257">
    <property type="entry name" value="DnaJ"/>
    <property type="match status" value="1"/>
</dbReference>
<dbReference type="InterPro" id="IPR018253">
    <property type="entry name" value="DnaJ_domain_CS"/>
</dbReference>
<reference evidence="7 8" key="1">
    <citation type="journal article" date="2015" name="Nature">
        <title>rRNA introns, odd ribosomes, and small enigmatic genomes across a large radiation of phyla.</title>
        <authorList>
            <person name="Brown C.T."/>
            <person name="Hug L.A."/>
            <person name="Thomas B.C."/>
            <person name="Sharon I."/>
            <person name="Castelle C.J."/>
            <person name="Singh A."/>
            <person name="Wilkins M.J."/>
            <person name="Williams K.H."/>
            <person name="Banfield J.F."/>
        </authorList>
    </citation>
    <scope>NUCLEOTIDE SEQUENCE [LARGE SCALE GENOMIC DNA]</scope>
</reference>
<dbReference type="PANTHER" id="PTHR43096">
    <property type="entry name" value="DNAJ HOMOLOG 1, MITOCHONDRIAL-RELATED"/>
    <property type="match status" value="1"/>
</dbReference>
<dbReference type="PATRIC" id="fig|1618545.3.peg.66"/>
<dbReference type="Gene3D" id="2.60.260.20">
    <property type="entry name" value="Urease metallochaperone UreE, N-terminal domain"/>
    <property type="match status" value="2"/>
</dbReference>
<dbReference type="Pfam" id="PF01556">
    <property type="entry name" value="DnaJ_C"/>
    <property type="match status" value="1"/>
</dbReference>
<dbReference type="GO" id="GO:0005737">
    <property type="term" value="C:cytoplasm"/>
    <property type="evidence" value="ECO:0007669"/>
    <property type="project" value="TreeGrafter"/>
</dbReference>
<feature type="domain" description="J" evidence="6">
    <location>
        <begin position="18"/>
        <end position="85"/>
    </location>
</feature>
<dbReference type="AlphaFoldDB" id="A0A0G0HHC5"/>
<keyword evidence="2" id="KW-0677">Repeat</keyword>
<dbReference type="PROSITE" id="PS50076">
    <property type="entry name" value="DNAJ_2"/>
    <property type="match status" value="1"/>
</dbReference>
<dbReference type="PRINTS" id="PR00625">
    <property type="entry name" value="JDOMAIN"/>
</dbReference>